<gene>
    <name evidence="2" type="ORF">BST17_22155</name>
</gene>
<dbReference type="Proteomes" id="UP000192366">
    <property type="component" value="Unassembled WGS sequence"/>
</dbReference>
<keyword evidence="1" id="KW-0472">Membrane</keyword>
<dbReference type="OrthoDB" id="4728185at2"/>
<organism evidence="2 3">
    <name type="scientific">Mycolicibacterium bacteremicum</name>
    <name type="common">Mycobacterium bacteremicum</name>
    <dbReference type="NCBI Taxonomy" id="564198"/>
    <lineage>
        <taxon>Bacteria</taxon>
        <taxon>Bacillati</taxon>
        <taxon>Actinomycetota</taxon>
        <taxon>Actinomycetes</taxon>
        <taxon>Mycobacteriales</taxon>
        <taxon>Mycobacteriaceae</taxon>
        <taxon>Mycolicibacterium</taxon>
    </lineage>
</organism>
<protein>
    <submittedName>
        <fullName evidence="2">Uncharacterized protein</fullName>
    </submittedName>
</protein>
<dbReference type="EMBL" id="MVHJ01000025">
    <property type="protein sequence ID" value="ORA02685.1"/>
    <property type="molecule type" value="Genomic_DNA"/>
</dbReference>
<keyword evidence="3" id="KW-1185">Reference proteome</keyword>
<feature type="transmembrane region" description="Helical" evidence="1">
    <location>
        <begin position="6"/>
        <end position="27"/>
    </location>
</feature>
<evidence type="ECO:0000313" key="2">
    <source>
        <dbReference type="EMBL" id="ORA02685.1"/>
    </source>
</evidence>
<sequence>MTLQLWQRNVIGAVVAAAALGVGVTFVTQPAWDRYQRTVHPPQTAAAGESVAAGGQTWMVRNVSRSTTAPGSGRALPEGTVIVNVLIERVGPSMAGSGCTGYLVAAERHWRGNGMCGAETSMPMTFLVPAATEPTAVDIRDVTGAILVRLEL</sequence>
<dbReference type="STRING" id="564198.BST17_22155"/>
<comment type="caution">
    <text evidence="2">The sequence shown here is derived from an EMBL/GenBank/DDBJ whole genome shotgun (WGS) entry which is preliminary data.</text>
</comment>
<accession>A0A1W9YRK0</accession>
<dbReference type="AlphaFoldDB" id="A0A1W9YRK0"/>
<proteinExistence type="predicted"/>
<evidence type="ECO:0000256" key="1">
    <source>
        <dbReference type="SAM" id="Phobius"/>
    </source>
</evidence>
<reference evidence="2 3" key="1">
    <citation type="submission" date="2017-02" db="EMBL/GenBank/DDBJ databases">
        <title>The new phylogeny of genus Mycobacterium.</title>
        <authorList>
            <person name="Tortoli E."/>
            <person name="Trovato A."/>
            <person name="Cirillo D.M."/>
        </authorList>
    </citation>
    <scope>NUCLEOTIDE SEQUENCE [LARGE SCALE GENOMIC DNA]</scope>
    <source>
        <strain evidence="2 3">DSM 45578</strain>
    </source>
</reference>
<keyword evidence="1" id="KW-0812">Transmembrane</keyword>
<dbReference type="RefSeq" id="WP_083061055.1">
    <property type="nucleotide sequence ID" value="NZ_JACKVM010000003.1"/>
</dbReference>
<evidence type="ECO:0000313" key="3">
    <source>
        <dbReference type="Proteomes" id="UP000192366"/>
    </source>
</evidence>
<name>A0A1W9YRK0_MYCBA</name>
<keyword evidence="1" id="KW-1133">Transmembrane helix</keyword>